<gene>
    <name evidence="1" type="ORF">GGX14DRAFT_364698</name>
</gene>
<sequence>MSRLSATNLAAYHHFTCDLYLYNVYHYRGVARNADLPELSKANLERGLDWEQSCLFPFLDRGDLLLTVPSTPIDGNALSANIEADDRDHFFVAGITFWPPPELKQRFLSAGSDPVDFGLAKPDLLEITRTATGIVWKVIDAKSSKAVKTSHHVQIYFYTLCLSYLLPKPFFRPAGTAAIWLPPANGFDSDTIPSVDDIKSIDISLLTPSLDDFLFRRLPKILFRPRDSVNWHLNPLCRGCPFETDCTKKTIQNGELGSMPNISLGQVETIRTLLGISRGFGATGTADTDIEDLHLLFGDVNKLRKIEHSYPSTLKKVKRILAIQRNSLASPVLEAARTRKVQVIPRRNFTCPRREDIAVVISIIVDPSSSKQRIAFFCISVFSYIPSFHREPVHGPEAIFVTTLSSIIGDILSLNNTVNPAPLTQFYVFSAGEEAAIQALLVDTALTSAPVFLQDVRQCIGALVQGASLLQTTFQPLLLSGALLAFMTKGQLKINGPALKMLLQRMSLSTSGTPEDCRQRIQDKINDLQTESGRAAGTDDRRTEMGQLPRVVILKKEIASLLALPVPGFWDLAECASTFLPPGSLDRKCPSDEDVYDTYRNNPNLEALEEKLEQRNSSMYAVLQNMRSRIALSGSTILVNGAKMLTTSFLDVCQEPNLRKLFFMQQFEVLAKLSELWKARIEGCPDAPILEYKEPIRGPNELEHTFYLISGSLDMPGGVRDKAFYNYIMTEDQTDPNSVPTEALFDDLSVCGLLFPLNKYTRSRWNAQNPVVQRELRIADLRDITIDQQRTKVTVRTWGGDVPLVAGRHYRLSPRLVDFNTIKILATLLELDIRTATDLDSAGVAFLRLILDPRSFSDNPEFRESGKQLVKVESNIQNMFRNLKDLNDLGGVAGALVLKPSQHRAVQRILSSRLSVLWGPPVRTAMLRSLTNFIECRALGKRIQLPWLYSAFLRFSTGLVTQSGRSSLSQP</sequence>
<dbReference type="Proteomes" id="UP001219525">
    <property type="component" value="Unassembled WGS sequence"/>
</dbReference>
<dbReference type="EMBL" id="JARJCW010000030">
    <property type="protein sequence ID" value="KAJ7209787.1"/>
    <property type="molecule type" value="Genomic_DNA"/>
</dbReference>
<organism evidence="1 2">
    <name type="scientific">Mycena pura</name>
    <dbReference type="NCBI Taxonomy" id="153505"/>
    <lineage>
        <taxon>Eukaryota</taxon>
        <taxon>Fungi</taxon>
        <taxon>Dikarya</taxon>
        <taxon>Basidiomycota</taxon>
        <taxon>Agaricomycotina</taxon>
        <taxon>Agaricomycetes</taxon>
        <taxon>Agaricomycetidae</taxon>
        <taxon>Agaricales</taxon>
        <taxon>Marasmiineae</taxon>
        <taxon>Mycenaceae</taxon>
        <taxon>Mycena</taxon>
    </lineage>
</organism>
<evidence type="ECO:0000313" key="2">
    <source>
        <dbReference type="Proteomes" id="UP001219525"/>
    </source>
</evidence>
<evidence type="ECO:0000313" key="1">
    <source>
        <dbReference type="EMBL" id="KAJ7209787.1"/>
    </source>
</evidence>
<reference evidence="1" key="1">
    <citation type="submission" date="2023-03" db="EMBL/GenBank/DDBJ databases">
        <title>Massive genome expansion in bonnet fungi (Mycena s.s.) driven by repeated elements and novel gene families across ecological guilds.</title>
        <authorList>
            <consortium name="Lawrence Berkeley National Laboratory"/>
            <person name="Harder C.B."/>
            <person name="Miyauchi S."/>
            <person name="Viragh M."/>
            <person name="Kuo A."/>
            <person name="Thoen E."/>
            <person name="Andreopoulos B."/>
            <person name="Lu D."/>
            <person name="Skrede I."/>
            <person name="Drula E."/>
            <person name="Henrissat B."/>
            <person name="Morin E."/>
            <person name="Kohler A."/>
            <person name="Barry K."/>
            <person name="LaButti K."/>
            <person name="Morin E."/>
            <person name="Salamov A."/>
            <person name="Lipzen A."/>
            <person name="Mereny Z."/>
            <person name="Hegedus B."/>
            <person name="Baldrian P."/>
            <person name="Stursova M."/>
            <person name="Weitz H."/>
            <person name="Taylor A."/>
            <person name="Grigoriev I.V."/>
            <person name="Nagy L.G."/>
            <person name="Martin F."/>
            <person name="Kauserud H."/>
        </authorList>
    </citation>
    <scope>NUCLEOTIDE SEQUENCE</scope>
    <source>
        <strain evidence="1">9144</strain>
    </source>
</reference>
<dbReference type="AlphaFoldDB" id="A0AAD6YF27"/>
<proteinExistence type="predicted"/>
<comment type="caution">
    <text evidence="1">The sequence shown here is derived from an EMBL/GenBank/DDBJ whole genome shotgun (WGS) entry which is preliminary data.</text>
</comment>
<accession>A0AAD6YF27</accession>
<name>A0AAD6YF27_9AGAR</name>
<protein>
    <submittedName>
        <fullName evidence="1">Uncharacterized protein</fullName>
    </submittedName>
</protein>
<keyword evidence="2" id="KW-1185">Reference proteome</keyword>